<evidence type="ECO:0000259" key="2">
    <source>
        <dbReference type="Pfam" id="PF05048"/>
    </source>
</evidence>
<evidence type="ECO:0000313" key="5">
    <source>
        <dbReference type="EMBL" id="MFC1572656.1"/>
    </source>
</evidence>
<dbReference type="Pfam" id="PF05048">
    <property type="entry name" value="NosD"/>
    <property type="match status" value="1"/>
</dbReference>
<dbReference type="Gene3D" id="2.160.20.10">
    <property type="entry name" value="Single-stranded right-handed beta-helix, Pectin lyase-like"/>
    <property type="match status" value="4"/>
</dbReference>
<dbReference type="PANTHER" id="PTHR45632:SF14">
    <property type="entry name" value="KELCH-LIKE PROTEIN 33"/>
    <property type="match status" value="1"/>
</dbReference>
<dbReference type="InterPro" id="IPR026444">
    <property type="entry name" value="Secre_tail"/>
</dbReference>
<proteinExistence type="predicted"/>
<dbReference type="PANTHER" id="PTHR45632">
    <property type="entry name" value="LD33804P"/>
    <property type="match status" value="1"/>
</dbReference>
<dbReference type="Pfam" id="PF13860">
    <property type="entry name" value="FlgD_ig"/>
    <property type="match status" value="1"/>
</dbReference>
<comment type="caution">
    <text evidence="5">The sequence shown here is derived from an EMBL/GenBank/DDBJ whole genome shotgun (WGS) entry which is preliminary data.</text>
</comment>
<dbReference type="InterPro" id="IPR013783">
    <property type="entry name" value="Ig-like_fold"/>
</dbReference>
<dbReference type="InterPro" id="IPR039448">
    <property type="entry name" value="Beta_helix"/>
</dbReference>
<organism evidence="5 6">
    <name type="scientific">Eiseniibacteriota bacterium</name>
    <dbReference type="NCBI Taxonomy" id="2212470"/>
    <lineage>
        <taxon>Bacteria</taxon>
        <taxon>Candidatus Eiseniibacteriota</taxon>
    </lineage>
</organism>
<gene>
    <name evidence="5" type="ORF">ACFL6M_03555</name>
</gene>
<dbReference type="EMBL" id="JBHPKH010000027">
    <property type="protein sequence ID" value="MFC1572656.1"/>
    <property type="molecule type" value="Genomic_DNA"/>
</dbReference>
<feature type="domain" description="Right handed beta helix" evidence="3">
    <location>
        <begin position="597"/>
        <end position="732"/>
    </location>
</feature>
<dbReference type="SUPFAM" id="SSF117281">
    <property type="entry name" value="Kelch motif"/>
    <property type="match status" value="2"/>
</dbReference>
<dbReference type="Gene3D" id="2.60.40.4070">
    <property type="match status" value="1"/>
</dbReference>
<protein>
    <submittedName>
        <fullName evidence="5">Right-handed parallel beta-helix repeat-containing protein</fullName>
    </submittedName>
</protein>
<dbReference type="Gene3D" id="2.60.40.10">
    <property type="entry name" value="Immunoglobulins"/>
    <property type="match status" value="1"/>
</dbReference>
<dbReference type="InterPro" id="IPR025965">
    <property type="entry name" value="FlgD/Vpr_Ig-like"/>
</dbReference>
<dbReference type="SMART" id="SM00710">
    <property type="entry name" value="PbH1"/>
    <property type="match status" value="12"/>
</dbReference>
<dbReference type="InterPro" id="IPR036116">
    <property type="entry name" value="FN3_sf"/>
</dbReference>
<feature type="domain" description="Right handed beta helix" evidence="3">
    <location>
        <begin position="806"/>
        <end position="949"/>
    </location>
</feature>
<evidence type="ECO:0000256" key="1">
    <source>
        <dbReference type="SAM" id="SignalP"/>
    </source>
</evidence>
<feature type="domain" description="Right handed beta helix" evidence="3">
    <location>
        <begin position="1033"/>
        <end position="1174"/>
    </location>
</feature>
<feature type="domain" description="FlgD/Vpr Ig-like" evidence="4">
    <location>
        <begin position="1728"/>
        <end position="1779"/>
    </location>
</feature>
<dbReference type="SUPFAM" id="SSF49265">
    <property type="entry name" value="Fibronectin type III"/>
    <property type="match status" value="1"/>
</dbReference>
<dbReference type="InterPro" id="IPR012334">
    <property type="entry name" value="Pectin_lyas_fold"/>
</dbReference>
<feature type="domain" description="Periplasmic copper-binding protein NosD beta helix" evidence="2">
    <location>
        <begin position="1223"/>
        <end position="1380"/>
    </location>
</feature>
<sequence>MNSDVAIRRFSLLAASLAVLSLPQLAAGGGWTLTGDDDYLPGQVTNLVISGGSLQLPKESGNMSTWITETSLSSPLAGHAATVSSRWGFGSNSTSSYTYLYLAGGRTDTEVLDQVVRYSISDCSFSSPTTLTEATLPDPTQEHTLVPIDAGLLLLGGIVNGQPSDQVIFARYTYDAKLRPWCDALAQLPQPRWRHASVAHSGFVHVIGGSPTSDPDSASSTVYYANPTTDGRILSWSTTPPLPEARADHAAIAVGGFIYVIGGNDSTGAPTTTVYRSEITSDGSLGAWQAMPSLPLPRRGHGAALQRNEIMVVGGREGGIPRRDVFRAWIDDETGTLSSWTSGMNYDFYIADHVMLPCSSGFLVLGGEDIYQSILWDTRHTSLTETANYARLGSYLSPVLNLGDEHFIDGLDWAYTSNGQTVRLRVRTAGTNGVWGSWSLFSETGIVTIAAINRFAQFEAILEGDSTATPLCESTSLDVPSITFVSGSVNGSMWTSASSPYVVTGTITATSGTFTVEEDVEVRFRSGTYFRVDQANVYVNGTYGNEVLWTSLSDSIGGWGGITYLSESDVGVASDWSRAIIEKGGESWAGYLFYAQHTTEPNLSDCIFRKSAGKGIFSYSSRPSLVFCTIEKTAEHGLYIAGGGMEVPNLAYCTLTGSSNFPTVYCGTANAIFLGTTITSADSSALYISHASPLIRNCQLTSDTDFAVQLYGNSFPDFEGNTYSSPHVAPIAIEETTISASGEWVFDGVGYAVVGDLTVGGSSAPTLTLPPEFDLYFAPGTQLRVGIGSSEPGVIHAVGTPDSLITFTSLSGSVGDWNGIDLSNYADNSRFEWCVVEKAGSYGLRNMGSDNITLHQTTFQNPGGQCLYLYSGSVNVDSCSFSGSPDSTIFAYSSSDLNMHNSDVSSPTGCALYCQSGGALQFSGCSFTSDSSYAVRLRTNSYPIFSGNSYNSPHAYPVAVEGGTISISGTWDYDGVGYAILGDIEVGYSSDSRTLTIAPGHTLGFASGTQLATGSSSHRGVIHAVGASGLPITFTSLSGSVGDWNGIDLSNYADNSRFEWCVVEKAGSYGLRNVGSDNLTLHQTTFQNPGGQCLYLYSGSVNVDSCSFSGSPDSTIFAYSSSDLNMHNSDVSSPTGCALYCQSGGALQFSESGFTSGGDYAIRIKGPSLPQLSGNSYSSPYSPPIAIEGGSITSSGTLSYDGVPYEVLGDIVFGSSSIQTLTIEPGVTLYFAPGTQLSAGTGSSQRGVIQAVGTFELPITFTPKSGIAGDWRGIYLGTYSDNSRLERCVIEKAGPSGYNLNCSSVSNLQIATSRISHSTANGLQLSSCTGNVSRCDISYNGSVGIYLTGSVPTTGGDPIYCNSICDNGTYDIHLQTSSNLDATYNWWGSTDPGFIAARIYDGNNGGGPGFVTFAPFSEEPCLDNNPVEHFSLLNPTDAQVVPTLTPQFFWQEGVDPDPGDQVRYKLLVSDDVEFTDPIIHDALVDTSFVLAGPLSDNKAYWWKVIAYDQTLLETPSNETWTLTANIPPTVPEPITPIDGEDANSQTWLVWLASEDPGGAEVTYRIQADDDSSFADPEIDETGLSLLSPPAAGGEGKEGAKPSAEVRILPLGELRHLDVTLTSFGIRKDSSPAGEGDNAFAVQLGSLNGANDLINSVPYYWRVQALDNHSAESGFSDGQAHFRFLSDPATISTEEDQNRIPPEVFLSRSTPNPFRHSTLLRFGLPVPGSVTLQIFNPQGRLVRSLARENHKPGLYQITWDGKDDRDNFLPSGPYFCRLEAGGKIKTVRMIYMR</sequence>
<dbReference type="Pfam" id="PF13229">
    <property type="entry name" value="Beta_helix"/>
    <property type="match status" value="3"/>
</dbReference>
<dbReference type="Gene3D" id="2.120.10.80">
    <property type="entry name" value="Kelch-type beta propeller"/>
    <property type="match status" value="2"/>
</dbReference>
<dbReference type="Proteomes" id="UP001593833">
    <property type="component" value="Unassembled WGS sequence"/>
</dbReference>
<feature type="chain" id="PRO_5046830629" evidence="1">
    <location>
        <begin position="27"/>
        <end position="1792"/>
    </location>
</feature>
<accession>A0ABV6YKI6</accession>
<reference evidence="5 6" key="1">
    <citation type="submission" date="2024-09" db="EMBL/GenBank/DDBJ databases">
        <authorList>
            <person name="D'Angelo T."/>
        </authorList>
    </citation>
    <scope>NUCLEOTIDE SEQUENCE [LARGE SCALE GENOMIC DNA]</scope>
    <source>
        <strain evidence="5">SAG AM-320-E07</strain>
    </source>
</reference>
<keyword evidence="6" id="KW-1185">Reference proteome</keyword>
<dbReference type="SUPFAM" id="SSF51126">
    <property type="entry name" value="Pectin lyase-like"/>
    <property type="match status" value="4"/>
</dbReference>
<keyword evidence="1" id="KW-0732">Signal</keyword>
<feature type="signal peptide" evidence="1">
    <location>
        <begin position="1"/>
        <end position="26"/>
    </location>
</feature>
<dbReference type="InterPro" id="IPR006626">
    <property type="entry name" value="PbH1"/>
</dbReference>
<name>A0ABV6YKI6_UNCEI</name>
<evidence type="ECO:0000259" key="3">
    <source>
        <dbReference type="Pfam" id="PF13229"/>
    </source>
</evidence>
<evidence type="ECO:0000259" key="4">
    <source>
        <dbReference type="Pfam" id="PF13860"/>
    </source>
</evidence>
<dbReference type="InterPro" id="IPR007742">
    <property type="entry name" value="NosD_dom"/>
</dbReference>
<dbReference type="InterPro" id="IPR015915">
    <property type="entry name" value="Kelch-typ_b-propeller"/>
</dbReference>
<dbReference type="NCBIfam" id="TIGR04183">
    <property type="entry name" value="Por_Secre_tail"/>
    <property type="match status" value="1"/>
</dbReference>
<evidence type="ECO:0000313" key="6">
    <source>
        <dbReference type="Proteomes" id="UP001593833"/>
    </source>
</evidence>
<dbReference type="InterPro" id="IPR011050">
    <property type="entry name" value="Pectin_lyase_fold/virulence"/>
</dbReference>